<dbReference type="PANTHER" id="PTHR43233">
    <property type="entry name" value="FAMILY N-ACETYLTRANSFERASE, PUTATIVE (AFU_ORTHOLOGUE AFUA_6G03350)-RELATED"/>
    <property type="match status" value="1"/>
</dbReference>
<organism evidence="2 3">
    <name type="scientific">Polychaeton citri CBS 116435</name>
    <dbReference type="NCBI Taxonomy" id="1314669"/>
    <lineage>
        <taxon>Eukaryota</taxon>
        <taxon>Fungi</taxon>
        <taxon>Dikarya</taxon>
        <taxon>Ascomycota</taxon>
        <taxon>Pezizomycotina</taxon>
        <taxon>Dothideomycetes</taxon>
        <taxon>Dothideomycetidae</taxon>
        <taxon>Capnodiales</taxon>
        <taxon>Capnodiaceae</taxon>
        <taxon>Polychaeton</taxon>
    </lineage>
</organism>
<dbReference type="OrthoDB" id="10039976at2759"/>
<dbReference type="Pfam" id="PF00583">
    <property type="entry name" value="Acetyltransf_1"/>
    <property type="match status" value="1"/>
</dbReference>
<reference evidence="2" key="1">
    <citation type="journal article" date="2020" name="Stud. Mycol.">
        <title>101 Dothideomycetes genomes: a test case for predicting lifestyles and emergence of pathogens.</title>
        <authorList>
            <person name="Haridas S."/>
            <person name="Albert R."/>
            <person name="Binder M."/>
            <person name="Bloem J."/>
            <person name="Labutti K."/>
            <person name="Salamov A."/>
            <person name="Andreopoulos B."/>
            <person name="Baker S."/>
            <person name="Barry K."/>
            <person name="Bills G."/>
            <person name="Bluhm B."/>
            <person name="Cannon C."/>
            <person name="Castanera R."/>
            <person name="Culley D."/>
            <person name="Daum C."/>
            <person name="Ezra D."/>
            <person name="Gonzalez J."/>
            <person name="Henrissat B."/>
            <person name="Kuo A."/>
            <person name="Liang C."/>
            <person name="Lipzen A."/>
            <person name="Lutzoni F."/>
            <person name="Magnuson J."/>
            <person name="Mondo S."/>
            <person name="Nolan M."/>
            <person name="Ohm R."/>
            <person name="Pangilinan J."/>
            <person name="Park H.-J."/>
            <person name="Ramirez L."/>
            <person name="Alfaro M."/>
            <person name="Sun H."/>
            <person name="Tritt A."/>
            <person name="Yoshinaga Y."/>
            <person name="Zwiers L.-H."/>
            <person name="Turgeon B."/>
            <person name="Goodwin S."/>
            <person name="Spatafora J."/>
            <person name="Crous P."/>
            <person name="Grigoriev I."/>
        </authorList>
    </citation>
    <scope>NUCLEOTIDE SEQUENCE</scope>
    <source>
        <strain evidence="2">CBS 116435</strain>
    </source>
</reference>
<dbReference type="GO" id="GO:0016747">
    <property type="term" value="F:acyltransferase activity, transferring groups other than amino-acyl groups"/>
    <property type="evidence" value="ECO:0007669"/>
    <property type="project" value="InterPro"/>
</dbReference>
<keyword evidence="3" id="KW-1185">Reference proteome</keyword>
<dbReference type="InterPro" id="IPR016181">
    <property type="entry name" value="Acyl_CoA_acyltransferase"/>
</dbReference>
<dbReference type="PANTHER" id="PTHR43233:SF1">
    <property type="entry name" value="FAMILY N-ACETYLTRANSFERASE, PUTATIVE (AFU_ORTHOLOGUE AFUA_6G03350)-RELATED"/>
    <property type="match status" value="1"/>
</dbReference>
<accession>A0A9P4URM2</accession>
<dbReference type="InterPro" id="IPR053144">
    <property type="entry name" value="Acetyltransferase_Butenolide"/>
</dbReference>
<dbReference type="CDD" id="cd04301">
    <property type="entry name" value="NAT_SF"/>
    <property type="match status" value="1"/>
</dbReference>
<dbReference type="Gene3D" id="3.40.630.30">
    <property type="match status" value="1"/>
</dbReference>
<protein>
    <recommendedName>
        <fullName evidence="1">N-acetyltransferase domain-containing protein</fullName>
    </recommendedName>
</protein>
<evidence type="ECO:0000313" key="3">
    <source>
        <dbReference type="Proteomes" id="UP000799441"/>
    </source>
</evidence>
<sequence length="170" mass="19413">MAIKSVEDARSRTWRSIRSGHEFLVSASNDLVDREFINQAFNSKEMYWAKPLDAATVELMLSQSLTLSLYKATETLEQIGMARFVTDYTTLVYLTDVYVLPTYQGLGLGKWIIACCDALIHEVPALRRVIFITGPGQGKTFYERELGCHDIYEDRETTIAMTRKGSWKKQ</sequence>
<proteinExistence type="predicted"/>
<dbReference type="AlphaFoldDB" id="A0A9P4URM2"/>
<evidence type="ECO:0000313" key="2">
    <source>
        <dbReference type="EMBL" id="KAF2724064.1"/>
    </source>
</evidence>
<gene>
    <name evidence="2" type="ORF">K431DRAFT_218512</name>
</gene>
<dbReference type="PROSITE" id="PS51186">
    <property type="entry name" value="GNAT"/>
    <property type="match status" value="1"/>
</dbReference>
<dbReference type="InterPro" id="IPR000182">
    <property type="entry name" value="GNAT_dom"/>
</dbReference>
<comment type="caution">
    <text evidence="2">The sequence shown here is derived from an EMBL/GenBank/DDBJ whole genome shotgun (WGS) entry which is preliminary data.</text>
</comment>
<evidence type="ECO:0000259" key="1">
    <source>
        <dbReference type="PROSITE" id="PS51186"/>
    </source>
</evidence>
<dbReference type="SUPFAM" id="SSF55729">
    <property type="entry name" value="Acyl-CoA N-acyltransferases (Nat)"/>
    <property type="match status" value="1"/>
</dbReference>
<dbReference type="Proteomes" id="UP000799441">
    <property type="component" value="Unassembled WGS sequence"/>
</dbReference>
<name>A0A9P4URM2_9PEZI</name>
<dbReference type="EMBL" id="MU003773">
    <property type="protein sequence ID" value="KAF2724064.1"/>
    <property type="molecule type" value="Genomic_DNA"/>
</dbReference>
<feature type="domain" description="N-acetyltransferase" evidence="1">
    <location>
        <begin position="27"/>
        <end position="166"/>
    </location>
</feature>